<organism evidence="1 2">
    <name type="scientific">Arabis nemorensis</name>
    <dbReference type="NCBI Taxonomy" id="586526"/>
    <lineage>
        <taxon>Eukaryota</taxon>
        <taxon>Viridiplantae</taxon>
        <taxon>Streptophyta</taxon>
        <taxon>Embryophyta</taxon>
        <taxon>Tracheophyta</taxon>
        <taxon>Spermatophyta</taxon>
        <taxon>Magnoliopsida</taxon>
        <taxon>eudicotyledons</taxon>
        <taxon>Gunneridae</taxon>
        <taxon>Pentapetalae</taxon>
        <taxon>rosids</taxon>
        <taxon>malvids</taxon>
        <taxon>Brassicales</taxon>
        <taxon>Brassicaceae</taxon>
        <taxon>Arabideae</taxon>
        <taxon>Arabis</taxon>
    </lineage>
</organism>
<sequence length="301" mass="35052">MLKQYDRSLYYCDSRCKMKFDFTPIAQLNPVSENEIWKIKARVFRIWRFQNNDKPRDIGGLDLILVDDKNCEQIPNHSLRFNFIPFEELFSRSHDETVFLDVIGEIIEVHGLKEINVCNAPLVEQLIVFFGKRTLKTYMRKMTIQSANSPTKLFINYDIREINEFKEKMPKDVISTSPSSSTLTLSNSEPDHYSLDSRRTIFQLLTSDEEVIQLINKSAYELLEQQVQFNRMSELPPELQALENRQFVFTVYKPSTTKNFRPTTFKVVKITDDPAKLSMFRGDDVNTADIAAIGPNFSNFT</sequence>
<dbReference type="OrthoDB" id="1047178at2759"/>
<comment type="caution">
    <text evidence="1">The sequence shown here is derived from an EMBL/GenBank/DDBJ whole genome shotgun (WGS) entry which is preliminary data.</text>
</comment>
<keyword evidence="2" id="KW-1185">Reference proteome</keyword>
<proteinExistence type="predicted"/>
<name>A0A565CRI4_9BRAS</name>
<reference evidence="1" key="1">
    <citation type="submission" date="2019-07" db="EMBL/GenBank/DDBJ databases">
        <authorList>
            <person name="Dittberner H."/>
        </authorList>
    </citation>
    <scope>NUCLEOTIDE SEQUENCE [LARGE SCALE GENOMIC DNA]</scope>
</reference>
<dbReference type="Gene3D" id="2.40.50.140">
    <property type="entry name" value="Nucleic acid-binding proteins"/>
    <property type="match status" value="1"/>
</dbReference>
<accession>A0A565CRI4</accession>
<dbReference type="Proteomes" id="UP000489600">
    <property type="component" value="Unassembled WGS sequence"/>
</dbReference>
<gene>
    <name evidence="1" type="ORF">ANE_LOCUS26646</name>
</gene>
<evidence type="ECO:0000313" key="2">
    <source>
        <dbReference type="Proteomes" id="UP000489600"/>
    </source>
</evidence>
<dbReference type="SUPFAM" id="SSF50249">
    <property type="entry name" value="Nucleic acid-binding proteins"/>
    <property type="match status" value="1"/>
</dbReference>
<dbReference type="EMBL" id="CABITT030000008">
    <property type="protein sequence ID" value="VVB16202.1"/>
    <property type="molecule type" value="Genomic_DNA"/>
</dbReference>
<dbReference type="InterPro" id="IPR012340">
    <property type="entry name" value="NA-bd_OB-fold"/>
</dbReference>
<dbReference type="AlphaFoldDB" id="A0A565CRI4"/>
<evidence type="ECO:0008006" key="3">
    <source>
        <dbReference type="Google" id="ProtNLM"/>
    </source>
</evidence>
<protein>
    <recommendedName>
        <fullName evidence="3">DUF223 domain-containing protein</fullName>
    </recommendedName>
</protein>
<evidence type="ECO:0000313" key="1">
    <source>
        <dbReference type="EMBL" id="VVB16202.1"/>
    </source>
</evidence>